<keyword evidence="5 8" id="KW-0812">Transmembrane</keyword>
<dbReference type="EMBL" id="SSNZ01000001">
    <property type="protein sequence ID" value="THF53165.1"/>
    <property type="molecule type" value="Genomic_DNA"/>
</dbReference>
<dbReference type="OrthoDB" id="9793390at2"/>
<comment type="subcellular location">
    <subcellularLocation>
        <location evidence="1">Cell membrane</location>
        <topology evidence="1">Multi-pass membrane protein</topology>
    </subcellularLocation>
</comment>
<evidence type="ECO:0000256" key="2">
    <source>
        <dbReference type="ARBA" id="ARBA00009773"/>
    </source>
</evidence>
<gene>
    <name evidence="9" type="ORF">E6C50_02890</name>
</gene>
<evidence type="ECO:0000256" key="3">
    <source>
        <dbReference type="ARBA" id="ARBA00022448"/>
    </source>
</evidence>
<name>A0A4S4A5F9_9FLAO</name>
<dbReference type="PANTHER" id="PTHR21716">
    <property type="entry name" value="TRANSMEMBRANE PROTEIN"/>
    <property type="match status" value="1"/>
</dbReference>
<evidence type="ECO:0000256" key="8">
    <source>
        <dbReference type="SAM" id="Phobius"/>
    </source>
</evidence>
<feature type="transmembrane region" description="Helical" evidence="8">
    <location>
        <begin position="9"/>
        <end position="28"/>
    </location>
</feature>
<feature type="transmembrane region" description="Helical" evidence="8">
    <location>
        <begin position="315"/>
        <end position="341"/>
    </location>
</feature>
<protein>
    <submittedName>
        <fullName evidence="9">AI-2E family transporter</fullName>
    </submittedName>
</protein>
<dbReference type="Pfam" id="PF01594">
    <property type="entry name" value="AI-2E_transport"/>
    <property type="match status" value="1"/>
</dbReference>
<accession>A0A4S4A5F9</accession>
<keyword evidence="3" id="KW-0813">Transport</keyword>
<dbReference type="Proteomes" id="UP000307507">
    <property type="component" value="Unassembled WGS sequence"/>
</dbReference>
<dbReference type="GO" id="GO:0055085">
    <property type="term" value="P:transmembrane transport"/>
    <property type="evidence" value="ECO:0007669"/>
    <property type="project" value="TreeGrafter"/>
</dbReference>
<evidence type="ECO:0000256" key="6">
    <source>
        <dbReference type="ARBA" id="ARBA00022989"/>
    </source>
</evidence>
<comment type="similarity">
    <text evidence="2">Belongs to the autoinducer-2 exporter (AI-2E) (TC 2.A.86) family.</text>
</comment>
<evidence type="ECO:0000256" key="7">
    <source>
        <dbReference type="ARBA" id="ARBA00023136"/>
    </source>
</evidence>
<feature type="transmembrane region" description="Helical" evidence="8">
    <location>
        <begin position="150"/>
        <end position="172"/>
    </location>
</feature>
<keyword evidence="7 8" id="KW-0472">Membrane</keyword>
<comment type="caution">
    <text evidence="9">The sequence shown here is derived from an EMBL/GenBank/DDBJ whole genome shotgun (WGS) entry which is preliminary data.</text>
</comment>
<evidence type="ECO:0000256" key="5">
    <source>
        <dbReference type="ARBA" id="ARBA00022692"/>
    </source>
</evidence>
<dbReference type="AlphaFoldDB" id="A0A4S4A5F9"/>
<feature type="transmembrane region" description="Helical" evidence="8">
    <location>
        <begin position="236"/>
        <end position="266"/>
    </location>
</feature>
<evidence type="ECO:0000256" key="1">
    <source>
        <dbReference type="ARBA" id="ARBA00004651"/>
    </source>
</evidence>
<sequence length="362" mass="40535">MDAKEISNGIVGAAVKLALITLLLFFIYQVQSVFIYLLVALVISLIGTPIMNILKKRLKFRHTLAVVTTMIIFILIAVSLIMMFVPLLLSQGQNLSLLNTASMEQDFNNLIFQISSYLNDHNIDAGKLMENSNWTSKINFDLIPNFLNSLIGTLSSFGVGIASVFFITFFFLKDQDLFISISKKILPDQHEDKILSSVEKINELLSRYFIGLLLQLFIVFVLYLIVLLIFGIENAFVIAFLCAVLNIIPYIGPLIGTVLALTLTLLSNLGTDFKTEMLPTAIYVMIGFMVVQLIDNNISQPIIFSNSIKSHPLEIFLVILIFGLLFGVFGMIVAVPIYTVLKVIGKEFFPDNQIIKIFTKNI</sequence>
<proteinExistence type="inferred from homology"/>
<organism evidence="9 10">
    <name type="scientific">Flavobacterium supellecticarium</name>
    <dbReference type="NCBI Taxonomy" id="2565924"/>
    <lineage>
        <taxon>Bacteria</taxon>
        <taxon>Pseudomonadati</taxon>
        <taxon>Bacteroidota</taxon>
        <taxon>Flavobacteriia</taxon>
        <taxon>Flavobacteriales</taxon>
        <taxon>Flavobacteriaceae</taxon>
        <taxon>Flavobacterium</taxon>
    </lineage>
</organism>
<feature type="transmembrane region" description="Helical" evidence="8">
    <location>
        <begin position="66"/>
        <end position="89"/>
    </location>
</feature>
<dbReference type="GO" id="GO:0005886">
    <property type="term" value="C:plasma membrane"/>
    <property type="evidence" value="ECO:0007669"/>
    <property type="project" value="UniProtKB-SubCell"/>
</dbReference>
<keyword evidence="6 8" id="KW-1133">Transmembrane helix</keyword>
<keyword evidence="10" id="KW-1185">Reference proteome</keyword>
<evidence type="ECO:0000256" key="4">
    <source>
        <dbReference type="ARBA" id="ARBA00022475"/>
    </source>
</evidence>
<reference evidence="9 10" key="1">
    <citation type="submission" date="2019-04" db="EMBL/GenBank/DDBJ databases">
        <title>Flavobacterium sp. nov. isolated from construction timber.</title>
        <authorList>
            <person name="Lin S.-Y."/>
            <person name="Chang C.-T."/>
            <person name="Young C.-C."/>
        </authorList>
    </citation>
    <scope>NUCLEOTIDE SEQUENCE [LARGE SCALE GENOMIC DNA]</scope>
    <source>
        <strain evidence="9 10">CC-CTC003</strain>
    </source>
</reference>
<dbReference type="InterPro" id="IPR002549">
    <property type="entry name" value="AI-2E-like"/>
</dbReference>
<feature type="transmembrane region" description="Helical" evidence="8">
    <location>
        <begin position="278"/>
        <end position="295"/>
    </location>
</feature>
<evidence type="ECO:0000313" key="9">
    <source>
        <dbReference type="EMBL" id="THF53165.1"/>
    </source>
</evidence>
<dbReference type="PANTHER" id="PTHR21716:SF53">
    <property type="entry name" value="PERMEASE PERM-RELATED"/>
    <property type="match status" value="1"/>
</dbReference>
<evidence type="ECO:0000313" key="10">
    <source>
        <dbReference type="Proteomes" id="UP000307507"/>
    </source>
</evidence>
<dbReference type="RefSeq" id="WP_136401688.1">
    <property type="nucleotide sequence ID" value="NZ_SSNZ01000001.1"/>
</dbReference>
<feature type="transmembrane region" description="Helical" evidence="8">
    <location>
        <begin position="208"/>
        <end position="230"/>
    </location>
</feature>
<keyword evidence="4" id="KW-1003">Cell membrane</keyword>
<feature type="transmembrane region" description="Helical" evidence="8">
    <location>
        <begin position="34"/>
        <end position="54"/>
    </location>
</feature>